<protein>
    <submittedName>
        <fullName evidence="1">Uncharacterized protein</fullName>
    </submittedName>
</protein>
<comment type="caution">
    <text evidence="1">The sequence shown here is derived from an EMBL/GenBank/DDBJ whole genome shotgun (WGS) entry which is preliminary data.</text>
</comment>
<dbReference type="Proteomes" id="UP000234748">
    <property type="component" value="Unassembled WGS sequence"/>
</dbReference>
<name>A0A2N5M648_9BACI</name>
<evidence type="ECO:0000313" key="1">
    <source>
        <dbReference type="EMBL" id="PLT29830.1"/>
    </source>
</evidence>
<organism evidence="1 2">
    <name type="scientific">Peribacillus deserti</name>
    <dbReference type="NCBI Taxonomy" id="673318"/>
    <lineage>
        <taxon>Bacteria</taxon>
        <taxon>Bacillati</taxon>
        <taxon>Bacillota</taxon>
        <taxon>Bacilli</taxon>
        <taxon>Bacillales</taxon>
        <taxon>Bacillaceae</taxon>
        <taxon>Peribacillus</taxon>
    </lineage>
</organism>
<sequence>MRESIVYDLTSVSGILDSLSKHLELSKTDILNYLERVRNNFDLTQFLEDFRIEDERLLDCDISLISLHVTTNDDECADIRTNGIVNLQKVLTSETTLGKYLRSQGITVNVNNKEIQFNGHSYSLSENDNCDAIKRIYYKLYKDYQVNSFLSCNNALEYGVDMMPEFLENIAELLDSEEILDNWGEMNIKCSVVKFRVPLANFADDTFSQGRYKISEQEFQYSGSDKLNMLKRYWILNQSFDLLRFYLSYQQMKQIFGYLRFDEVVPSSSILKIYTPEEYLEEYRIDD</sequence>
<accession>A0A2N5M648</accession>
<dbReference type="OrthoDB" id="2079158at2"/>
<reference evidence="1 2" key="1">
    <citation type="submission" date="2017-11" db="EMBL/GenBank/DDBJ databases">
        <title>Comparitive Functional Genomics of Dry Heat Resistant strains isolated from the Viking Spacecraft.</title>
        <authorList>
            <person name="Seuylemezian A."/>
            <person name="Cooper K."/>
            <person name="Vaishampayan P."/>
        </authorList>
    </citation>
    <scope>NUCLEOTIDE SEQUENCE [LARGE SCALE GENOMIC DNA]</scope>
    <source>
        <strain evidence="1 2">V1-29</strain>
    </source>
</reference>
<proteinExistence type="predicted"/>
<dbReference type="RefSeq" id="WP_101642067.1">
    <property type="nucleotide sequence ID" value="NZ_PGUY01000033.1"/>
</dbReference>
<dbReference type="EMBL" id="PGUY01000033">
    <property type="protein sequence ID" value="PLT29830.1"/>
    <property type="molecule type" value="Genomic_DNA"/>
</dbReference>
<gene>
    <name evidence="1" type="ORF">CUU66_11040</name>
</gene>
<dbReference type="AlphaFoldDB" id="A0A2N5M648"/>
<keyword evidence="2" id="KW-1185">Reference proteome</keyword>
<evidence type="ECO:0000313" key="2">
    <source>
        <dbReference type="Proteomes" id="UP000234748"/>
    </source>
</evidence>